<keyword evidence="2" id="KW-0645">Protease</keyword>
<dbReference type="GO" id="GO:0008234">
    <property type="term" value="F:cysteine-type peptidase activity"/>
    <property type="evidence" value="ECO:0007669"/>
    <property type="project" value="UniProtKB-KW"/>
</dbReference>
<dbReference type="Gene3D" id="2.30.30.40">
    <property type="entry name" value="SH3 Domains"/>
    <property type="match status" value="1"/>
</dbReference>
<sequence>MPNLIYYSNTDINIYDANTGDRLATQMAKGRYLQTQDTELTAALNKQLDYLEIKLLADDYGGWLWHGDLEKLQLCDRQKYIAQLPPIPNASAISDRLPQVIAYIQQAMSTPNEYLWGGTVAPNYDCSGLMQAAFASVGIIIPRDAYQQEAFGDRLEGGQLPQDLQIGDLIFFGNSTKATHVGIYIGNDQYIHSSGKEHGHNGIAISALQGSDPVSKWYAQQLRGAARIVRSLPPIVPI</sequence>
<dbReference type="RefSeq" id="WP_190351801.1">
    <property type="nucleotide sequence ID" value="NZ_JACJPY010000051.1"/>
</dbReference>
<dbReference type="PROSITE" id="PS51935">
    <property type="entry name" value="NLPC_P60"/>
    <property type="match status" value="1"/>
</dbReference>
<evidence type="ECO:0000256" key="3">
    <source>
        <dbReference type="ARBA" id="ARBA00022801"/>
    </source>
</evidence>
<dbReference type="Gene3D" id="3.90.1720.10">
    <property type="entry name" value="endopeptidase domain like (from Nostoc punctiforme)"/>
    <property type="match status" value="1"/>
</dbReference>
<feature type="domain" description="NlpC/P60" evidence="5">
    <location>
        <begin position="94"/>
        <end position="229"/>
    </location>
</feature>
<comment type="caution">
    <text evidence="6">The sequence shown here is derived from an EMBL/GenBank/DDBJ whole genome shotgun (WGS) entry which is preliminary data.</text>
</comment>
<dbReference type="InterPro" id="IPR000064">
    <property type="entry name" value="NLP_P60_dom"/>
</dbReference>
<dbReference type="Pfam" id="PF00877">
    <property type="entry name" value="NLPC_P60"/>
    <property type="match status" value="1"/>
</dbReference>
<comment type="similarity">
    <text evidence="1">Belongs to the peptidase C40 family.</text>
</comment>
<dbReference type="GO" id="GO:0006508">
    <property type="term" value="P:proteolysis"/>
    <property type="evidence" value="ECO:0007669"/>
    <property type="project" value="UniProtKB-KW"/>
</dbReference>
<dbReference type="PANTHER" id="PTHR47053">
    <property type="entry name" value="MUREIN DD-ENDOPEPTIDASE MEPH-RELATED"/>
    <property type="match status" value="1"/>
</dbReference>
<protein>
    <submittedName>
        <fullName evidence="6">C40 family peptidase</fullName>
    </submittedName>
</protein>
<dbReference type="PANTHER" id="PTHR47053:SF1">
    <property type="entry name" value="MUREIN DD-ENDOPEPTIDASE MEPH-RELATED"/>
    <property type="match status" value="1"/>
</dbReference>
<evidence type="ECO:0000256" key="4">
    <source>
        <dbReference type="ARBA" id="ARBA00022807"/>
    </source>
</evidence>
<dbReference type="Proteomes" id="UP000631421">
    <property type="component" value="Unassembled WGS sequence"/>
</dbReference>
<keyword evidence="7" id="KW-1185">Reference proteome</keyword>
<evidence type="ECO:0000313" key="6">
    <source>
        <dbReference type="EMBL" id="MBD2151381.1"/>
    </source>
</evidence>
<evidence type="ECO:0000256" key="1">
    <source>
        <dbReference type="ARBA" id="ARBA00007074"/>
    </source>
</evidence>
<evidence type="ECO:0000256" key="2">
    <source>
        <dbReference type="ARBA" id="ARBA00022670"/>
    </source>
</evidence>
<reference evidence="6" key="2">
    <citation type="submission" date="2020-08" db="EMBL/GenBank/DDBJ databases">
        <authorList>
            <person name="Chen M."/>
            <person name="Teng W."/>
            <person name="Zhao L."/>
            <person name="Hu C."/>
            <person name="Zhou Y."/>
            <person name="Han B."/>
            <person name="Song L."/>
            <person name="Shu W."/>
        </authorList>
    </citation>
    <scope>NUCLEOTIDE SEQUENCE</scope>
    <source>
        <strain evidence="6">FACHB-1277</strain>
    </source>
</reference>
<accession>A0A926UV31</accession>
<keyword evidence="4" id="KW-0788">Thiol protease</keyword>
<evidence type="ECO:0000313" key="7">
    <source>
        <dbReference type="Proteomes" id="UP000631421"/>
    </source>
</evidence>
<dbReference type="InterPro" id="IPR051202">
    <property type="entry name" value="Peptidase_C40"/>
</dbReference>
<proteinExistence type="inferred from homology"/>
<dbReference type="InterPro" id="IPR038765">
    <property type="entry name" value="Papain-like_cys_pep_sf"/>
</dbReference>
<organism evidence="6 7">
    <name type="scientific">Pseudanabaena cinerea FACHB-1277</name>
    <dbReference type="NCBI Taxonomy" id="2949581"/>
    <lineage>
        <taxon>Bacteria</taxon>
        <taxon>Bacillati</taxon>
        <taxon>Cyanobacteriota</taxon>
        <taxon>Cyanophyceae</taxon>
        <taxon>Pseudanabaenales</taxon>
        <taxon>Pseudanabaenaceae</taxon>
        <taxon>Pseudanabaena</taxon>
        <taxon>Pseudanabaena cinerea</taxon>
    </lineage>
</organism>
<name>A0A926UV31_9CYAN</name>
<evidence type="ECO:0000259" key="5">
    <source>
        <dbReference type="PROSITE" id="PS51935"/>
    </source>
</evidence>
<dbReference type="EMBL" id="JACJPY010000051">
    <property type="protein sequence ID" value="MBD2151381.1"/>
    <property type="molecule type" value="Genomic_DNA"/>
</dbReference>
<gene>
    <name evidence="6" type="ORF">H6F44_14795</name>
</gene>
<dbReference type="SUPFAM" id="SSF82057">
    <property type="entry name" value="Prokaryotic SH3-related domain"/>
    <property type="match status" value="1"/>
</dbReference>
<dbReference type="SUPFAM" id="SSF54001">
    <property type="entry name" value="Cysteine proteinases"/>
    <property type="match status" value="1"/>
</dbReference>
<dbReference type="AlphaFoldDB" id="A0A926UV31"/>
<reference evidence="6" key="1">
    <citation type="journal article" date="2015" name="ISME J.">
        <title>Draft Genome Sequence of Streptomyces incarnatus NRRL8089, which Produces the Nucleoside Antibiotic Sinefungin.</title>
        <authorList>
            <person name="Oshima K."/>
            <person name="Hattori M."/>
            <person name="Shimizu H."/>
            <person name="Fukuda K."/>
            <person name="Nemoto M."/>
            <person name="Inagaki K."/>
            <person name="Tamura T."/>
        </authorList>
    </citation>
    <scope>NUCLEOTIDE SEQUENCE</scope>
    <source>
        <strain evidence="6">FACHB-1277</strain>
    </source>
</reference>
<keyword evidence="3" id="KW-0378">Hydrolase</keyword>